<organism evidence="1 2">
    <name type="scientific">Halocaridina rubra</name>
    <name type="common">Hawaiian red shrimp</name>
    <dbReference type="NCBI Taxonomy" id="373956"/>
    <lineage>
        <taxon>Eukaryota</taxon>
        <taxon>Metazoa</taxon>
        <taxon>Ecdysozoa</taxon>
        <taxon>Arthropoda</taxon>
        <taxon>Crustacea</taxon>
        <taxon>Multicrustacea</taxon>
        <taxon>Malacostraca</taxon>
        <taxon>Eumalacostraca</taxon>
        <taxon>Eucarida</taxon>
        <taxon>Decapoda</taxon>
        <taxon>Pleocyemata</taxon>
        <taxon>Caridea</taxon>
        <taxon>Atyoidea</taxon>
        <taxon>Atyidae</taxon>
        <taxon>Halocaridina</taxon>
    </lineage>
</organism>
<evidence type="ECO:0000313" key="1">
    <source>
        <dbReference type="EMBL" id="KAK7084164.1"/>
    </source>
</evidence>
<protein>
    <submittedName>
        <fullName evidence="1">Uncharacterized protein</fullName>
    </submittedName>
</protein>
<accession>A0AAN8XR20</accession>
<reference evidence="1 2" key="1">
    <citation type="submission" date="2023-11" db="EMBL/GenBank/DDBJ databases">
        <title>Halocaridina rubra genome assembly.</title>
        <authorList>
            <person name="Smith C."/>
        </authorList>
    </citation>
    <scope>NUCLEOTIDE SEQUENCE [LARGE SCALE GENOMIC DNA]</scope>
    <source>
        <strain evidence="1">EP-1</strain>
        <tissue evidence="1">Whole</tissue>
    </source>
</reference>
<keyword evidence="2" id="KW-1185">Reference proteome</keyword>
<evidence type="ECO:0000313" key="2">
    <source>
        <dbReference type="Proteomes" id="UP001381693"/>
    </source>
</evidence>
<comment type="caution">
    <text evidence="1">The sequence shown here is derived from an EMBL/GenBank/DDBJ whole genome shotgun (WGS) entry which is preliminary data.</text>
</comment>
<gene>
    <name evidence="1" type="ORF">SK128_024430</name>
</gene>
<dbReference type="Proteomes" id="UP001381693">
    <property type="component" value="Unassembled WGS sequence"/>
</dbReference>
<feature type="non-terminal residue" evidence="1">
    <location>
        <position position="82"/>
    </location>
</feature>
<dbReference type="EMBL" id="JAXCGZ010002236">
    <property type="protein sequence ID" value="KAK7084164.1"/>
    <property type="molecule type" value="Genomic_DNA"/>
</dbReference>
<dbReference type="AlphaFoldDB" id="A0AAN8XR20"/>
<name>A0AAN8XR20_HALRR</name>
<proteinExistence type="predicted"/>
<sequence length="82" mass="8857">MDGRASSIYSAMLTNTLAMCHFLQGQVWHHATNRAVQSLTSTSEAVSLQLSQAVNSAAALTEKLDSQLLESRESLKSAFSDI</sequence>